<proteinExistence type="predicted"/>
<evidence type="ECO:0000313" key="3">
    <source>
        <dbReference type="Proteomes" id="UP001140949"/>
    </source>
</evidence>
<gene>
    <name evidence="2" type="ORF">M6B38_137995</name>
</gene>
<reference evidence="2" key="1">
    <citation type="journal article" date="2023" name="GigaByte">
        <title>Genome assembly of the bearded iris, Iris pallida Lam.</title>
        <authorList>
            <person name="Bruccoleri R.E."/>
            <person name="Oakeley E.J."/>
            <person name="Faust A.M.E."/>
            <person name="Altorfer M."/>
            <person name="Dessus-Babus S."/>
            <person name="Burckhardt D."/>
            <person name="Oertli M."/>
            <person name="Naumann U."/>
            <person name="Petersen F."/>
            <person name="Wong J."/>
        </authorList>
    </citation>
    <scope>NUCLEOTIDE SEQUENCE</scope>
    <source>
        <strain evidence="2">GSM-AAB239-AS_SAM_17_03QT</strain>
    </source>
</reference>
<feature type="region of interest" description="Disordered" evidence="1">
    <location>
        <begin position="1"/>
        <end position="27"/>
    </location>
</feature>
<evidence type="ECO:0000313" key="2">
    <source>
        <dbReference type="EMBL" id="KAJ6814735.1"/>
    </source>
</evidence>
<dbReference type="EMBL" id="JANAVB010029617">
    <property type="protein sequence ID" value="KAJ6814735.1"/>
    <property type="molecule type" value="Genomic_DNA"/>
</dbReference>
<name>A0AAX6FFM2_IRIPA</name>
<sequence>MEDDDQTDPAQAGGESDPPCAPPDETRMEIWTDGPMKYWPSAVQRQLGTFLRQNYGGAWINYSDAPADRKAFWFAHFKRTYFYPPHRAARIEGQFSAVAAKLIRDAIDDQKRRDRSGGPIQGWITPEQWTTMKARFSERSYQERSEKAKVARSSAGKWCSGSIPMTEHFRRLIKRVRTRTW</sequence>
<comment type="caution">
    <text evidence="2">The sequence shown here is derived from an EMBL/GenBank/DDBJ whole genome shotgun (WGS) entry which is preliminary data.</text>
</comment>
<organism evidence="2 3">
    <name type="scientific">Iris pallida</name>
    <name type="common">Sweet iris</name>
    <dbReference type="NCBI Taxonomy" id="29817"/>
    <lineage>
        <taxon>Eukaryota</taxon>
        <taxon>Viridiplantae</taxon>
        <taxon>Streptophyta</taxon>
        <taxon>Embryophyta</taxon>
        <taxon>Tracheophyta</taxon>
        <taxon>Spermatophyta</taxon>
        <taxon>Magnoliopsida</taxon>
        <taxon>Liliopsida</taxon>
        <taxon>Asparagales</taxon>
        <taxon>Iridaceae</taxon>
        <taxon>Iridoideae</taxon>
        <taxon>Irideae</taxon>
        <taxon>Iris</taxon>
    </lineage>
</organism>
<accession>A0AAX6FFM2</accession>
<keyword evidence="3" id="KW-1185">Reference proteome</keyword>
<protein>
    <submittedName>
        <fullName evidence="2">Required to maintain repression 7</fullName>
    </submittedName>
</protein>
<evidence type="ECO:0000256" key="1">
    <source>
        <dbReference type="SAM" id="MobiDB-lite"/>
    </source>
</evidence>
<dbReference type="AlphaFoldDB" id="A0AAX6FFM2"/>
<dbReference type="Proteomes" id="UP001140949">
    <property type="component" value="Unassembled WGS sequence"/>
</dbReference>
<reference evidence="2" key="2">
    <citation type="submission" date="2023-04" db="EMBL/GenBank/DDBJ databases">
        <authorList>
            <person name="Bruccoleri R.E."/>
            <person name="Oakeley E.J."/>
            <person name="Faust A.-M."/>
            <person name="Dessus-Babus S."/>
            <person name="Altorfer M."/>
            <person name="Burckhardt D."/>
            <person name="Oertli M."/>
            <person name="Naumann U."/>
            <person name="Petersen F."/>
            <person name="Wong J."/>
        </authorList>
    </citation>
    <scope>NUCLEOTIDE SEQUENCE</scope>
    <source>
        <strain evidence="2">GSM-AAB239-AS_SAM_17_03QT</strain>
        <tissue evidence="2">Leaf</tissue>
    </source>
</reference>